<protein>
    <submittedName>
        <fullName evidence="1">DUF2478 domain-containing protein</fullName>
    </submittedName>
</protein>
<name>A0ABT4W027_9RHOB</name>
<dbReference type="EMBL" id="JAQIIO010000003">
    <property type="protein sequence ID" value="MDA5093816.1"/>
    <property type="molecule type" value="Genomic_DNA"/>
</dbReference>
<gene>
    <name evidence="1" type="ORF">O2N63_06915</name>
</gene>
<proteinExistence type="predicted"/>
<dbReference type="Gene3D" id="3.40.50.300">
    <property type="entry name" value="P-loop containing nucleotide triphosphate hydrolases"/>
    <property type="match status" value="1"/>
</dbReference>
<keyword evidence="2" id="KW-1185">Reference proteome</keyword>
<sequence>MKLAFTIAPGRGETNVLLAEIAEDLIARKVRVVGTVQIDTDRGEDRKCDMDVMVLPDGPLIRISEDRGVGARGCRLDADALEGAVADTEAVLALRGEQRADLLLVNKFGKHEAEGRGFRAAIATALERDIPVLVGVNKLNREAFEAFCGEAAEELPADTAAISAWIDRALAP</sequence>
<dbReference type="Proteomes" id="UP001528040">
    <property type="component" value="Unassembled WGS sequence"/>
</dbReference>
<comment type="caution">
    <text evidence="1">The sequence shown here is derived from an EMBL/GenBank/DDBJ whole genome shotgun (WGS) entry which is preliminary data.</text>
</comment>
<dbReference type="Pfam" id="PF10649">
    <property type="entry name" value="DUF2478"/>
    <property type="match status" value="1"/>
</dbReference>
<dbReference type="RefSeq" id="WP_271053525.1">
    <property type="nucleotide sequence ID" value="NZ_JAQIIO010000003.1"/>
</dbReference>
<organism evidence="1 2">
    <name type="scientific">Aliiroseovarius salicola</name>
    <dbReference type="NCBI Taxonomy" id="3009082"/>
    <lineage>
        <taxon>Bacteria</taxon>
        <taxon>Pseudomonadati</taxon>
        <taxon>Pseudomonadota</taxon>
        <taxon>Alphaproteobacteria</taxon>
        <taxon>Rhodobacterales</taxon>
        <taxon>Paracoccaceae</taxon>
        <taxon>Aliiroseovarius</taxon>
    </lineage>
</organism>
<dbReference type="InterPro" id="IPR027417">
    <property type="entry name" value="P-loop_NTPase"/>
</dbReference>
<dbReference type="InterPro" id="IPR018912">
    <property type="entry name" value="DUF2478"/>
</dbReference>
<evidence type="ECO:0000313" key="2">
    <source>
        <dbReference type="Proteomes" id="UP001528040"/>
    </source>
</evidence>
<evidence type="ECO:0000313" key="1">
    <source>
        <dbReference type="EMBL" id="MDA5093816.1"/>
    </source>
</evidence>
<accession>A0ABT4W027</accession>
<reference evidence="1 2" key="1">
    <citation type="submission" date="2023-01" db="EMBL/GenBank/DDBJ databases">
        <authorList>
            <person name="Yoon J.-W."/>
        </authorList>
    </citation>
    <scope>NUCLEOTIDE SEQUENCE [LARGE SCALE GENOMIC DNA]</scope>
    <source>
        <strain evidence="1 2">KMU-50</strain>
    </source>
</reference>